<dbReference type="OrthoDB" id="425344at2759"/>
<evidence type="ECO:0000256" key="9">
    <source>
        <dbReference type="SAM" id="SignalP"/>
    </source>
</evidence>
<evidence type="ECO:0000256" key="8">
    <source>
        <dbReference type="ARBA" id="ARBA00023180"/>
    </source>
</evidence>
<dbReference type="Proteomes" id="UP000440578">
    <property type="component" value="Unassembled WGS sequence"/>
</dbReference>
<gene>
    <name evidence="11" type="primary">mGluR_4</name>
    <name evidence="11" type="ORF">FJT64_018343</name>
</gene>
<dbReference type="InterPro" id="IPR028082">
    <property type="entry name" value="Peripla_BP_I"/>
</dbReference>
<feature type="signal peptide" evidence="9">
    <location>
        <begin position="1"/>
        <end position="25"/>
    </location>
</feature>
<evidence type="ECO:0000256" key="7">
    <source>
        <dbReference type="ARBA" id="ARBA00023170"/>
    </source>
</evidence>
<keyword evidence="7 11" id="KW-0675">Receptor</keyword>
<reference evidence="11 12" key="1">
    <citation type="submission" date="2019-07" db="EMBL/GenBank/DDBJ databases">
        <title>Draft genome assembly of a fouling barnacle, Amphibalanus amphitrite (Darwin, 1854): The first reference genome for Thecostraca.</title>
        <authorList>
            <person name="Kim W."/>
        </authorList>
    </citation>
    <scope>NUCLEOTIDE SEQUENCE [LARGE SCALE GENOMIC DNA]</scope>
    <source>
        <strain evidence="11">SNU_AA5</strain>
        <tissue evidence="11">Soma without cirri and trophi</tissue>
    </source>
</reference>
<evidence type="ECO:0000256" key="6">
    <source>
        <dbReference type="ARBA" id="ARBA00023157"/>
    </source>
</evidence>
<evidence type="ECO:0000313" key="12">
    <source>
        <dbReference type="Proteomes" id="UP000440578"/>
    </source>
</evidence>
<dbReference type="PRINTS" id="PR00593">
    <property type="entry name" value="MTABOTROPICR"/>
</dbReference>
<comment type="similarity">
    <text evidence="2">Belongs to the G-protein coupled receptor 3 family.</text>
</comment>
<dbReference type="FunFam" id="3.40.50.2300:FF:000009">
    <property type="entry name" value="Glutamate receptor, metabotropic 4"/>
    <property type="match status" value="1"/>
</dbReference>
<dbReference type="Pfam" id="PF01094">
    <property type="entry name" value="ANF_receptor"/>
    <property type="match status" value="1"/>
</dbReference>
<proteinExistence type="inferred from homology"/>
<dbReference type="GO" id="GO:0016020">
    <property type="term" value="C:membrane"/>
    <property type="evidence" value="ECO:0007669"/>
    <property type="project" value="UniProtKB-SubCell"/>
</dbReference>
<accession>A0A6A4WZS0</accession>
<dbReference type="AlphaFoldDB" id="A0A6A4WZS0"/>
<evidence type="ECO:0000313" key="11">
    <source>
        <dbReference type="EMBL" id="KAF0310799.1"/>
    </source>
</evidence>
<feature type="domain" description="Receptor ligand binding region" evidence="10">
    <location>
        <begin position="63"/>
        <end position="463"/>
    </location>
</feature>
<dbReference type="InterPro" id="IPR001828">
    <property type="entry name" value="ANF_lig-bd_rcpt"/>
</dbReference>
<organism evidence="11 12">
    <name type="scientific">Amphibalanus amphitrite</name>
    <name type="common">Striped barnacle</name>
    <name type="synonym">Balanus amphitrite</name>
    <dbReference type="NCBI Taxonomy" id="1232801"/>
    <lineage>
        <taxon>Eukaryota</taxon>
        <taxon>Metazoa</taxon>
        <taxon>Ecdysozoa</taxon>
        <taxon>Arthropoda</taxon>
        <taxon>Crustacea</taxon>
        <taxon>Multicrustacea</taxon>
        <taxon>Cirripedia</taxon>
        <taxon>Thoracica</taxon>
        <taxon>Thoracicalcarea</taxon>
        <taxon>Balanomorpha</taxon>
        <taxon>Balanoidea</taxon>
        <taxon>Balanidae</taxon>
        <taxon>Amphibalaninae</taxon>
        <taxon>Amphibalanus</taxon>
    </lineage>
</organism>
<keyword evidence="4" id="KW-1133">Transmembrane helix</keyword>
<keyword evidence="8" id="KW-0325">Glycoprotein</keyword>
<dbReference type="InterPro" id="IPR050726">
    <property type="entry name" value="mGluR"/>
</dbReference>
<comment type="caution">
    <text evidence="11">The sequence shown here is derived from an EMBL/GenBank/DDBJ whole genome shotgun (WGS) entry which is preliminary data.</text>
</comment>
<comment type="subcellular location">
    <subcellularLocation>
        <location evidence="1">Membrane</location>
        <topology evidence="1">Multi-pass membrane protein</topology>
    </subcellularLocation>
</comment>
<dbReference type="InterPro" id="IPR000337">
    <property type="entry name" value="GPCR_3"/>
</dbReference>
<feature type="chain" id="PRO_5025346882" evidence="9">
    <location>
        <begin position="26"/>
        <end position="488"/>
    </location>
</feature>
<keyword evidence="9" id="KW-0732">Signal</keyword>
<dbReference type="GO" id="GO:0004930">
    <property type="term" value="F:G protein-coupled receptor activity"/>
    <property type="evidence" value="ECO:0007669"/>
    <property type="project" value="InterPro"/>
</dbReference>
<keyword evidence="5" id="KW-0472">Membrane</keyword>
<keyword evidence="6" id="KW-1015">Disulfide bond</keyword>
<evidence type="ECO:0000256" key="4">
    <source>
        <dbReference type="ARBA" id="ARBA00022989"/>
    </source>
</evidence>
<dbReference type="SUPFAM" id="SSF53822">
    <property type="entry name" value="Periplasmic binding protein-like I"/>
    <property type="match status" value="1"/>
</dbReference>
<keyword evidence="12" id="KW-1185">Reference proteome</keyword>
<dbReference type="InterPro" id="IPR000162">
    <property type="entry name" value="GPCR_3_mtglu_rcpt"/>
</dbReference>
<evidence type="ECO:0000256" key="2">
    <source>
        <dbReference type="ARBA" id="ARBA00007242"/>
    </source>
</evidence>
<dbReference type="PANTHER" id="PTHR24060">
    <property type="entry name" value="METABOTROPIC GLUTAMATE RECEPTOR"/>
    <property type="match status" value="1"/>
</dbReference>
<sequence>MRRLAAAAPTGLWLLATVLVGAALAQHSVLLDGELILGGLFPVHERGEHAPCGPKLYNRGLQRLEAMLFAVDRINSDDSLLPDIPIGVNILDTCSTDTYALNQSLEFIRTSLDVMDTVSFECADLSTPQPKYRSKPVSGVVGASYSTISINAANLFRLFRIPQISPASTAQSLSDKSRFEFFARTVPPDTFQATALVDVVQLFNWSYVSTVASEGSYGESGIDAFQRQAVERNICIAVLEKVPRDAVAKHFEAIILSLKKKPMARAVVLFVRAEDARGILMAAKRMMLSERFFWIASDGWGKQDNLVQGLEDVAQGAITVELSSKHIPEFDNYMASLTPFNNRRNPWFKEYWETLFQCELDVSAEVPCDPKLRLLPKYGFVQESKVQFVIDAVYAYAHALQSLHRDVCPGHRDVCMAMRKYDGGQFYNNYILNVSFTDMADSKVMFDERGDGLARYTIFNYQRSRDGQGAYTVSRELSGVSFLCLLSC</sequence>
<evidence type="ECO:0000259" key="10">
    <source>
        <dbReference type="Pfam" id="PF01094"/>
    </source>
</evidence>
<evidence type="ECO:0000256" key="3">
    <source>
        <dbReference type="ARBA" id="ARBA00022692"/>
    </source>
</evidence>
<keyword evidence="3" id="KW-0812">Transmembrane</keyword>
<evidence type="ECO:0000256" key="5">
    <source>
        <dbReference type="ARBA" id="ARBA00023136"/>
    </source>
</evidence>
<dbReference type="Gene3D" id="3.40.50.2300">
    <property type="match status" value="2"/>
</dbReference>
<dbReference type="EMBL" id="VIIS01000290">
    <property type="protein sequence ID" value="KAF0310799.1"/>
    <property type="molecule type" value="Genomic_DNA"/>
</dbReference>
<name>A0A6A4WZS0_AMPAM</name>
<dbReference type="PRINTS" id="PR00248">
    <property type="entry name" value="GPCRMGR"/>
</dbReference>
<evidence type="ECO:0000256" key="1">
    <source>
        <dbReference type="ARBA" id="ARBA00004141"/>
    </source>
</evidence>
<protein>
    <submittedName>
        <fullName evidence="11">Metabotropic glutamate receptor</fullName>
    </submittedName>
</protein>